<reference evidence="7 8" key="1">
    <citation type="submission" date="2024-07" db="EMBL/GenBank/DDBJ databases">
        <title>Section-level genome sequencing and comparative genomics of Aspergillus sections Usti and Cavernicolus.</title>
        <authorList>
            <consortium name="Lawrence Berkeley National Laboratory"/>
            <person name="Nybo J.L."/>
            <person name="Vesth T.C."/>
            <person name="Theobald S."/>
            <person name="Frisvad J.C."/>
            <person name="Larsen T.O."/>
            <person name="Kjaerboelling I."/>
            <person name="Rothschild-Mancinelli K."/>
            <person name="Lyhne E.K."/>
            <person name="Kogle M.E."/>
            <person name="Barry K."/>
            <person name="Clum A."/>
            <person name="Na H."/>
            <person name="Ledsgaard L."/>
            <person name="Lin J."/>
            <person name="Lipzen A."/>
            <person name="Kuo A."/>
            <person name="Riley R."/>
            <person name="Mondo S."/>
            <person name="Labutti K."/>
            <person name="Haridas S."/>
            <person name="Pangalinan J."/>
            <person name="Salamov A.A."/>
            <person name="Simmons B.A."/>
            <person name="Magnuson J.K."/>
            <person name="Chen J."/>
            <person name="Drula E."/>
            <person name="Henrissat B."/>
            <person name="Wiebenga A."/>
            <person name="Lubbers R.J."/>
            <person name="Gomes A.C."/>
            <person name="Makela M.R."/>
            <person name="Stajich J."/>
            <person name="Grigoriev I.V."/>
            <person name="Mortensen U.H."/>
            <person name="De Vries R.P."/>
            <person name="Baker S.E."/>
            <person name="Andersen M.R."/>
        </authorList>
    </citation>
    <scope>NUCLEOTIDE SEQUENCE [LARGE SCALE GENOMIC DNA]</scope>
    <source>
        <strain evidence="7 8">CBS 209.92</strain>
    </source>
</reference>
<dbReference type="EMBL" id="JBFTWV010000065">
    <property type="protein sequence ID" value="KAL2789387.1"/>
    <property type="molecule type" value="Genomic_DNA"/>
</dbReference>
<evidence type="ECO:0000256" key="2">
    <source>
        <dbReference type="ARBA" id="ARBA00005466"/>
    </source>
</evidence>
<gene>
    <name evidence="7" type="ORF">BJX66DRAFT_339377</name>
</gene>
<evidence type="ECO:0000313" key="7">
    <source>
        <dbReference type="EMBL" id="KAL2789387.1"/>
    </source>
</evidence>
<dbReference type="InterPro" id="IPR036318">
    <property type="entry name" value="FAD-bd_PCMH-like_sf"/>
</dbReference>
<protein>
    <recommendedName>
        <fullName evidence="6">FAD-binding PCMH-type domain-containing protein</fullName>
    </recommendedName>
</protein>
<dbReference type="InterPro" id="IPR016169">
    <property type="entry name" value="FAD-bd_PCMH_sub2"/>
</dbReference>
<evidence type="ECO:0000256" key="3">
    <source>
        <dbReference type="ARBA" id="ARBA00022630"/>
    </source>
</evidence>
<keyword evidence="3" id="KW-0285">Flavoprotein</keyword>
<dbReference type="InterPro" id="IPR016166">
    <property type="entry name" value="FAD-bd_PCMH"/>
</dbReference>
<dbReference type="InterPro" id="IPR006094">
    <property type="entry name" value="Oxid_FAD_bind_N"/>
</dbReference>
<dbReference type="Gene3D" id="3.30.465.10">
    <property type="match status" value="1"/>
</dbReference>
<evidence type="ECO:0000313" key="8">
    <source>
        <dbReference type="Proteomes" id="UP001610563"/>
    </source>
</evidence>
<evidence type="ECO:0000256" key="4">
    <source>
        <dbReference type="ARBA" id="ARBA00022827"/>
    </source>
</evidence>
<dbReference type="InterPro" id="IPR050416">
    <property type="entry name" value="FAD-linked_Oxidoreductase"/>
</dbReference>
<organism evidence="7 8">
    <name type="scientific">Aspergillus keveii</name>
    <dbReference type="NCBI Taxonomy" id="714993"/>
    <lineage>
        <taxon>Eukaryota</taxon>
        <taxon>Fungi</taxon>
        <taxon>Dikarya</taxon>
        <taxon>Ascomycota</taxon>
        <taxon>Pezizomycotina</taxon>
        <taxon>Eurotiomycetes</taxon>
        <taxon>Eurotiomycetidae</taxon>
        <taxon>Eurotiales</taxon>
        <taxon>Aspergillaceae</taxon>
        <taxon>Aspergillus</taxon>
        <taxon>Aspergillus subgen. Nidulantes</taxon>
    </lineage>
</organism>
<dbReference type="SUPFAM" id="SSF56176">
    <property type="entry name" value="FAD-binding/transporter-associated domain-like"/>
    <property type="match status" value="1"/>
</dbReference>
<comment type="similarity">
    <text evidence="2">Belongs to the oxygen-dependent FAD-linked oxidoreductase family.</text>
</comment>
<dbReference type="PANTHER" id="PTHR42973">
    <property type="entry name" value="BINDING OXIDOREDUCTASE, PUTATIVE (AFU_ORTHOLOGUE AFUA_1G17690)-RELATED"/>
    <property type="match status" value="1"/>
</dbReference>
<sequence length="356" mass="37922">MGRSHCSFPLRFSRSLFISDSIVRRYSAGASPATPAGPPSHAWEQLNASLAGHLISTKPIGSMCHNNTDFAECSELRSRWTSPATHYEDSSSPLAAYWSNFSCSPFQHAGDDCMIGPLAQYTTNVTSAADVQKGMITSEDRLLLSLSRYGCTTSNSPSIDRNTPTSTWYTGPALRIGAGVQGHEAQEAAHNSEPGHFIMYGHSPDISIAGGYTQGGGHGPLASKYGLAADQVLEWKVVTTAGEILTASPEQNSDLYWALSGGGGGTYGVVLSMTVRMYPEEQTASASLVFPFDAADSRAWDVIRSFISGTLLLIHAGGTALWVLYPGPTVEDPVTLIARPLTLPGITKDVLQAYLA</sequence>
<evidence type="ECO:0000256" key="5">
    <source>
        <dbReference type="ARBA" id="ARBA00023002"/>
    </source>
</evidence>
<comment type="caution">
    <text evidence="7">The sequence shown here is derived from an EMBL/GenBank/DDBJ whole genome shotgun (WGS) entry which is preliminary data.</text>
</comment>
<dbReference type="Proteomes" id="UP001610563">
    <property type="component" value="Unassembled WGS sequence"/>
</dbReference>
<name>A0ABR4G2E2_9EURO</name>
<keyword evidence="5" id="KW-0560">Oxidoreductase</keyword>
<proteinExistence type="inferred from homology"/>
<dbReference type="PROSITE" id="PS51387">
    <property type="entry name" value="FAD_PCMH"/>
    <property type="match status" value="1"/>
</dbReference>
<comment type="cofactor">
    <cofactor evidence="1">
        <name>FAD</name>
        <dbReference type="ChEBI" id="CHEBI:57692"/>
    </cofactor>
</comment>
<keyword evidence="8" id="KW-1185">Reference proteome</keyword>
<accession>A0ABR4G2E2</accession>
<feature type="domain" description="FAD-binding PCMH-type" evidence="6">
    <location>
        <begin position="73"/>
        <end position="280"/>
    </location>
</feature>
<dbReference type="PANTHER" id="PTHR42973:SF39">
    <property type="entry name" value="FAD-BINDING PCMH-TYPE DOMAIN-CONTAINING PROTEIN"/>
    <property type="match status" value="1"/>
</dbReference>
<evidence type="ECO:0000259" key="6">
    <source>
        <dbReference type="PROSITE" id="PS51387"/>
    </source>
</evidence>
<dbReference type="Pfam" id="PF01565">
    <property type="entry name" value="FAD_binding_4"/>
    <property type="match status" value="1"/>
</dbReference>
<evidence type="ECO:0000256" key="1">
    <source>
        <dbReference type="ARBA" id="ARBA00001974"/>
    </source>
</evidence>
<keyword evidence="4" id="KW-0274">FAD</keyword>